<dbReference type="InParanoid" id="E2BWP1"/>
<accession>E2BWP1</accession>
<organism evidence="2">
    <name type="scientific">Harpegnathos saltator</name>
    <name type="common">Jerdon's jumping ant</name>
    <dbReference type="NCBI Taxonomy" id="610380"/>
    <lineage>
        <taxon>Eukaryota</taxon>
        <taxon>Metazoa</taxon>
        <taxon>Ecdysozoa</taxon>
        <taxon>Arthropoda</taxon>
        <taxon>Hexapoda</taxon>
        <taxon>Insecta</taxon>
        <taxon>Pterygota</taxon>
        <taxon>Neoptera</taxon>
        <taxon>Endopterygota</taxon>
        <taxon>Hymenoptera</taxon>
        <taxon>Apocrita</taxon>
        <taxon>Aculeata</taxon>
        <taxon>Formicoidea</taxon>
        <taxon>Formicidae</taxon>
        <taxon>Ponerinae</taxon>
        <taxon>Ponerini</taxon>
        <taxon>Harpegnathos</taxon>
    </lineage>
</organism>
<dbReference type="AlphaFoldDB" id="E2BWP1"/>
<evidence type="ECO:0000313" key="1">
    <source>
        <dbReference type="EMBL" id="EFN79896.1"/>
    </source>
</evidence>
<protein>
    <submittedName>
        <fullName evidence="1">Uncharacterized protein</fullName>
    </submittedName>
</protein>
<keyword evidence="2" id="KW-1185">Reference proteome</keyword>
<sequence>MYQSEGSIFIQQAIQHENKHRVPLALYIRRAIGVSSLVYYIEVCGSVSITDFGLKLKLKLRLHACGKAPANAGVTNQETCACRSLPQPDLRLSPDWSPQYLSELYAIHGIYA</sequence>
<gene>
    <name evidence="1" type="ORF">EAI_14948</name>
</gene>
<name>E2BWP1_HARSA</name>
<evidence type="ECO:0000313" key="2">
    <source>
        <dbReference type="Proteomes" id="UP000008237"/>
    </source>
</evidence>
<reference evidence="1 2" key="1">
    <citation type="journal article" date="2010" name="Science">
        <title>Genomic comparison of the ants Camponotus floridanus and Harpegnathos saltator.</title>
        <authorList>
            <person name="Bonasio R."/>
            <person name="Zhang G."/>
            <person name="Ye C."/>
            <person name="Mutti N.S."/>
            <person name="Fang X."/>
            <person name="Qin N."/>
            <person name="Donahue G."/>
            <person name="Yang P."/>
            <person name="Li Q."/>
            <person name="Li C."/>
            <person name="Zhang P."/>
            <person name="Huang Z."/>
            <person name="Berger S.L."/>
            <person name="Reinberg D."/>
            <person name="Wang J."/>
            <person name="Liebig J."/>
        </authorList>
    </citation>
    <scope>NUCLEOTIDE SEQUENCE [LARGE SCALE GENOMIC DNA]</scope>
    <source>
        <strain evidence="1 2">R22 G/1</strain>
    </source>
</reference>
<dbReference type="EMBL" id="GL451165">
    <property type="protein sequence ID" value="EFN79896.1"/>
    <property type="molecule type" value="Genomic_DNA"/>
</dbReference>
<proteinExistence type="predicted"/>
<dbReference type="Proteomes" id="UP000008237">
    <property type="component" value="Unassembled WGS sequence"/>
</dbReference>